<evidence type="ECO:0000313" key="1">
    <source>
        <dbReference type="EMBL" id="CAF5191897.1"/>
    </source>
</evidence>
<gene>
    <name evidence="1" type="ORF">GIL414_LOCUS73279</name>
</gene>
<protein>
    <submittedName>
        <fullName evidence="1">Uncharacterized protein</fullName>
    </submittedName>
</protein>
<accession>A0A8S3I4G9</accession>
<feature type="non-terminal residue" evidence="1">
    <location>
        <position position="27"/>
    </location>
</feature>
<comment type="caution">
    <text evidence="1">The sequence shown here is derived from an EMBL/GenBank/DDBJ whole genome shotgun (WGS) entry which is preliminary data.</text>
</comment>
<sequence>MNQLDTSLGIACLIKPTTDMVELTLAA</sequence>
<dbReference type="AlphaFoldDB" id="A0A8S3I4G9"/>
<organism evidence="1 2">
    <name type="scientific">Rotaria magnacalcarata</name>
    <dbReference type="NCBI Taxonomy" id="392030"/>
    <lineage>
        <taxon>Eukaryota</taxon>
        <taxon>Metazoa</taxon>
        <taxon>Spiralia</taxon>
        <taxon>Gnathifera</taxon>
        <taxon>Rotifera</taxon>
        <taxon>Eurotatoria</taxon>
        <taxon>Bdelloidea</taxon>
        <taxon>Philodinida</taxon>
        <taxon>Philodinidae</taxon>
        <taxon>Rotaria</taxon>
    </lineage>
</organism>
<name>A0A8S3I4G9_9BILA</name>
<dbReference type="Proteomes" id="UP000681720">
    <property type="component" value="Unassembled WGS sequence"/>
</dbReference>
<evidence type="ECO:0000313" key="2">
    <source>
        <dbReference type="Proteomes" id="UP000681720"/>
    </source>
</evidence>
<proteinExistence type="predicted"/>
<dbReference type="EMBL" id="CAJOBJ010338284">
    <property type="protein sequence ID" value="CAF5191897.1"/>
    <property type="molecule type" value="Genomic_DNA"/>
</dbReference>
<reference evidence="1" key="1">
    <citation type="submission" date="2021-02" db="EMBL/GenBank/DDBJ databases">
        <authorList>
            <person name="Nowell W R."/>
        </authorList>
    </citation>
    <scope>NUCLEOTIDE SEQUENCE</scope>
</reference>